<feature type="chain" id="PRO_5041971866" description="Secreted protein" evidence="1">
    <location>
        <begin position="29"/>
        <end position="144"/>
    </location>
</feature>
<comment type="caution">
    <text evidence="2">The sequence shown here is derived from an EMBL/GenBank/DDBJ whole genome shotgun (WGS) entry which is preliminary data.</text>
</comment>
<proteinExistence type="predicted"/>
<protein>
    <recommendedName>
        <fullName evidence="4">Secreted protein</fullName>
    </recommendedName>
</protein>
<evidence type="ECO:0000313" key="3">
    <source>
        <dbReference type="Proteomes" id="UP001221757"/>
    </source>
</evidence>
<sequence>MMPILLPFFFDAPSLLFTLLAHATLSMGAISTATIDDNSVGPVYSPATSFSLNSECATCVVHPDATRAFEGTWHDSSQFEDESPVSVTLSFTGTGIDVFCILANSLTNTERISHFSSMVSIPRNRIRIFPISHPNMYTSRMFSA</sequence>
<accession>A0AAD7DNV4</accession>
<organism evidence="2 3">
    <name type="scientific">Mycena rosella</name>
    <name type="common">Pink bonnet</name>
    <name type="synonym">Agaricus rosellus</name>
    <dbReference type="NCBI Taxonomy" id="1033263"/>
    <lineage>
        <taxon>Eukaryota</taxon>
        <taxon>Fungi</taxon>
        <taxon>Dikarya</taxon>
        <taxon>Basidiomycota</taxon>
        <taxon>Agaricomycotina</taxon>
        <taxon>Agaricomycetes</taxon>
        <taxon>Agaricomycetidae</taxon>
        <taxon>Agaricales</taxon>
        <taxon>Marasmiineae</taxon>
        <taxon>Mycenaceae</taxon>
        <taxon>Mycena</taxon>
    </lineage>
</organism>
<feature type="signal peptide" evidence="1">
    <location>
        <begin position="1"/>
        <end position="28"/>
    </location>
</feature>
<keyword evidence="3" id="KW-1185">Reference proteome</keyword>
<evidence type="ECO:0000313" key="2">
    <source>
        <dbReference type="EMBL" id="KAJ7694648.1"/>
    </source>
</evidence>
<name>A0AAD7DNV4_MYCRO</name>
<evidence type="ECO:0008006" key="4">
    <source>
        <dbReference type="Google" id="ProtNLM"/>
    </source>
</evidence>
<dbReference type="Proteomes" id="UP001221757">
    <property type="component" value="Unassembled WGS sequence"/>
</dbReference>
<dbReference type="EMBL" id="JARKIE010000041">
    <property type="protein sequence ID" value="KAJ7694648.1"/>
    <property type="molecule type" value="Genomic_DNA"/>
</dbReference>
<gene>
    <name evidence="2" type="ORF">B0H17DRAFT_462099</name>
</gene>
<keyword evidence="1" id="KW-0732">Signal</keyword>
<dbReference type="AlphaFoldDB" id="A0AAD7DNV4"/>
<evidence type="ECO:0000256" key="1">
    <source>
        <dbReference type="SAM" id="SignalP"/>
    </source>
</evidence>
<reference evidence="2" key="1">
    <citation type="submission" date="2023-03" db="EMBL/GenBank/DDBJ databases">
        <title>Massive genome expansion in bonnet fungi (Mycena s.s.) driven by repeated elements and novel gene families across ecological guilds.</title>
        <authorList>
            <consortium name="Lawrence Berkeley National Laboratory"/>
            <person name="Harder C.B."/>
            <person name="Miyauchi S."/>
            <person name="Viragh M."/>
            <person name="Kuo A."/>
            <person name="Thoen E."/>
            <person name="Andreopoulos B."/>
            <person name="Lu D."/>
            <person name="Skrede I."/>
            <person name="Drula E."/>
            <person name="Henrissat B."/>
            <person name="Morin E."/>
            <person name="Kohler A."/>
            <person name="Barry K."/>
            <person name="LaButti K."/>
            <person name="Morin E."/>
            <person name="Salamov A."/>
            <person name="Lipzen A."/>
            <person name="Mereny Z."/>
            <person name="Hegedus B."/>
            <person name="Baldrian P."/>
            <person name="Stursova M."/>
            <person name="Weitz H."/>
            <person name="Taylor A."/>
            <person name="Grigoriev I.V."/>
            <person name="Nagy L.G."/>
            <person name="Martin F."/>
            <person name="Kauserud H."/>
        </authorList>
    </citation>
    <scope>NUCLEOTIDE SEQUENCE</scope>
    <source>
        <strain evidence="2">CBHHK067</strain>
    </source>
</reference>